<sequence length="274" mass="28915">MRVYSAAMILHWREPEQLRDRARGCLLAAAQGLEPDPAADSAACHVGSLPTHIARMIAHARYLANHPDTTSESANYVQDLTAAMTSPSGTHRNRANAQPPRAVQTDAFELLQAVPVGLLAAPLPDIGRRARLAAAISSADPQRQEASVAVAYAVALAYRADTNRRVDRFDFTYQLAHLATDGALADRLARVAALGDRPPSEATQHLPADGSAPTSLAVAVAAFLRHPTDPAAAWSSPAPQTALSARASQARSLAPTRAGQRSRTTGSGGPPRPR</sequence>
<dbReference type="InterPro" id="IPR036705">
    <property type="entry name" value="Ribosyl_crysJ1_sf"/>
</dbReference>
<dbReference type="EMBL" id="RJLN01000144">
    <property type="protein sequence ID" value="RNL87119.1"/>
    <property type="molecule type" value="Genomic_DNA"/>
</dbReference>
<gene>
    <name evidence="2" type="ORF">EFE23_26825</name>
</gene>
<dbReference type="Gene3D" id="1.10.4080.10">
    <property type="entry name" value="ADP-ribosylation/Crystallin J1"/>
    <property type="match status" value="1"/>
</dbReference>
<dbReference type="InterPro" id="IPR005502">
    <property type="entry name" value="Ribosyl_crysJ1"/>
</dbReference>
<evidence type="ECO:0000256" key="1">
    <source>
        <dbReference type="SAM" id="MobiDB-lite"/>
    </source>
</evidence>
<protein>
    <submittedName>
        <fullName evidence="2">Uncharacterized protein</fullName>
    </submittedName>
</protein>
<evidence type="ECO:0000313" key="2">
    <source>
        <dbReference type="EMBL" id="RNL87119.1"/>
    </source>
</evidence>
<comment type="caution">
    <text evidence="2">The sequence shown here is derived from an EMBL/GenBank/DDBJ whole genome shotgun (WGS) entry which is preliminary data.</text>
</comment>
<proteinExistence type="predicted"/>
<dbReference type="Pfam" id="PF03747">
    <property type="entry name" value="ADP_ribosyl_GH"/>
    <property type="match status" value="1"/>
</dbReference>
<accession>A0ABX9W8E5</accession>
<feature type="region of interest" description="Disordered" evidence="1">
    <location>
        <begin position="231"/>
        <end position="274"/>
    </location>
</feature>
<reference evidence="2 3" key="1">
    <citation type="submission" date="2018-11" db="EMBL/GenBank/DDBJ databases">
        <title>Micromonospora sp. PPF5-17, a new actinomycetes isolated from a hot spring soil.</title>
        <authorList>
            <person name="Thawai C."/>
        </authorList>
    </citation>
    <scope>NUCLEOTIDE SEQUENCE [LARGE SCALE GENOMIC DNA]</scope>
    <source>
        <strain evidence="2 3">PPF5-17</strain>
    </source>
</reference>
<dbReference type="Proteomes" id="UP000280698">
    <property type="component" value="Unassembled WGS sequence"/>
</dbReference>
<feature type="compositionally biased region" description="Low complexity" evidence="1">
    <location>
        <begin position="242"/>
        <end position="254"/>
    </location>
</feature>
<organism evidence="2 3">
    <name type="scientific">Micromonospora solifontis</name>
    <dbReference type="NCBI Taxonomy" id="2487138"/>
    <lineage>
        <taxon>Bacteria</taxon>
        <taxon>Bacillati</taxon>
        <taxon>Actinomycetota</taxon>
        <taxon>Actinomycetes</taxon>
        <taxon>Micromonosporales</taxon>
        <taxon>Micromonosporaceae</taxon>
        <taxon>Micromonospora</taxon>
    </lineage>
</organism>
<keyword evidence="3" id="KW-1185">Reference proteome</keyword>
<evidence type="ECO:0000313" key="3">
    <source>
        <dbReference type="Proteomes" id="UP000280698"/>
    </source>
</evidence>
<name>A0ABX9W8E5_9ACTN</name>